<dbReference type="InterPro" id="IPR002575">
    <property type="entry name" value="Aminoglycoside_PTrfase"/>
</dbReference>
<dbReference type="InterPro" id="IPR011009">
    <property type="entry name" value="Kinase-like_dom_sf"/>
</dbReference>
<protein>
    <recommendedName>
        <fullName evidence="1">Aminoglycoside phosphotransferase domain-containing protein</fullName>
    </recommendedName>
</protein>
<evidence type="ECO:0000313" key="2">
    <source>
        <dbReference type="EMBL" id="KFD18123.1"/>
    </source>
</evidence>
<accession>A0A085JCC7</accession>
<dbReference type="eggNOG" id="COG3173">
    <property type="taxonomic scope" value="Bacteria"/>
</dbReference>
<reference evidence="2 3" key="1">
    <citation type="submission" date="2014-05" db="EMBL/GenBank/DDBJ databases">
        <title>ATOL: Assembling a taxonomically balanced genome-scale reconstruction of the evolutionary history of the Enterobacteriaceae.</title>
        <authorList>
            <person name="Plunkett G.III."/>
            <person name="Neeno-Eckwall E.C."/>
            <person name="Glasner J.D."/>
            <person name="Perna N.T."/>
        </authorList>
    </citation>
    <scope>NUCLEOTIDE SEQUENCE [LARGE SCALE GENOMIC DNA]</scope>
    <source>
        <strain evidence="2 3">ATCC 33301</strain>
    </source>
</reference>
<organism evidence="2 3">
    <name type="scientific">Tatumella ptyseos ATCC 33301</name>
    <dbReference type="NCBI Taxonomy" id="1005995"/>
    <lineage>
        <taxon>Bacteria</taxon>
        <taxon>Pseudomonadati</taxon>
        <taxon>Pseudomonadota</taxon>
        <taxon>Gammaproteobacteria</taxon>
        <taxon>Enterobacterales</taxon>
        <taxon>Erwiniaceae</taxon>
        <taxon>Tatumella</taxon>
    </lineage>
</organism>
<feature type="domain" description="Aminoglycoside phosphotransferase" evidence="1">
    <location>
        <begin position="54"/>
        <end position="253"/>
    </location>
</feature>
<gene>
    <name evidence="2" type="primary">ycbJ</name>
    <name evidence="2" type="ORF">GTPT_2724</name>
</gene>
<evidence type="ECO:0000313" key="3">
    <source>
        <dbReference type="Proteomes" id="UP000028602"/>
    </source>
</evidence>
<proteinExistence type="predicted"/>
<dbReference type="Gene3D" id="3.90.1200.10">
    <property type="match status" value="1"/>
</dbReference>
<dbReference type="OrthoDB" id="6533705at2"/>
<dbReference type="GO" id="GO:0016740">
    <property type="term" value="F:transferase activity"/>
    <property type="evidence" value="ECO:0007669"/>
    <property type="project" value="UniProtKB-KW"/>
</dbReference>
<comment type="caution">
    <text evidence="2">The sequence shown here is derived from an EMBL/GenBank/DDBJ whole genome shotgun (WGS) entry which is preliminary data.</text>
</comment>
<dbReference type="Pfam" id="PF01636">
    <property type="entry name" value="APH"/>
    <property type="match status" value="1"/>
</dbReference>
<dbReference type="NCBIfam" id="NF007890">
    <property type="entry name" value="PRK10593.1"/>
    <property type="match status" value="1"/>
</dbReference>
<sequence length="297" mass="33769">MELLKAELSLILGESISRIETLHCQAQSCLYAIYDRAGHAMPMAVRCFSQPGMAEQEARKLMLLRQKGTIHLPVVYGVVVSERLPFHELLLVGRIGGISAEAPAHSAEQWQTLAQQITEGLGAWHSHSADGMSGYVDSTQKISWSDWYFQHTSVLLALLRQKHQTVISSDDQQLLSRSQLCHATLFADLNAPNVMVHGNLTLNTILKDPHTGHLLAMVQPGRMLWAPAEYELFRLQNSPQEQSLLQCYLKKYGVDEGFIWRCSLYRLWDQVDHLIHNRPFSTELYRQARDSLLPWLE</sequence>
<dbReference type="Proteomes" id="UP000028602">
    <property type="component" value="Unassembled WGS sequence"/>
</dbReference>
<evidence type="ECO:0000259" key="1">
    <source>
        <dbReference type="Pfam" id="PF01636"/>
    </source>
</evidence>
<name>A0A085JCC7_9GAMM</name>
<dbReference type="SUPFAM" id="SSF56112">
    <property type="entry name" value="Protein kinase-like (PK-like)"/>
    <property type="match status" value="1"/>
</dbReference>
<dbReference type="RefSeq" id="WP_025902842.1">
    <property type="nucleotide sequence ID" value="NZ_ATMJ01000041.1"/>
</dbReference>
<dbReference type="EMBL" id="JMPR01000040">
    <property type="protein sequence ID" value="KFD18123.1"/>
    <property type="molecule type" value="Genomic_DNA"/>
</dbReference>
<dbReference type="AlphaFoldDB" id="A0A085JCC7"/>
<keyword evidence="2" id="KW-0808">Transferase</keyword>
<keyword evidence="3" id="KW-1185">Reference proteome</keyword>